<comment type="caution">
    <text evidence="1">The sequence shown here is derived from an EMBL/GenBank/DDBJ whole genome shotgun (WGS) entry which is preliminary data.</text>
</comment>
<reference evidence="2 3" key="2">
    <citation type="submission" date="2019-06" db="EMBL/GenBank/DDBJ databases">
        <title>Comparative genome anaysis of Salmonella and Staphylococcus aureus isolated from China.</title>
        <authorList>
            <person name="Li L."/>
        </authorList>
    </citation>
    <scope>NUCLEOTIDE SEQUENCE [LARGE SCALE GENOMIC DNA]</scope>
    <source>
        <strain evidence="2 3">GSJ/2017-Sal.-008</strain>
    </source>
</reference>
<evidence type="ECO:0000313" key="3">
    <source>
        <dbReference type="Proteomes" id="UP000320817"/>
    </source>
</evidence>
<organism evidence="1">
    <name type="scientific">Salmonella enterica</name>
    <name type="common">Salmonella choleraesuis</name>
    <dbReference type="NCBI Taxonomy" id="28901"/>
    <lineage>
        <taxon>Bacteria</taxon>
        <taxon>Pseudomonadati</taxon>
        <taxon>Pseudomonadota</taxon>
        <taxon>Gammaproteobacteria</taxon>
        <taxon>Enterobacterales</taxon>
        <taxon>Enterobacteriaceae</taxon>
        <taxon>Salmonella</taxon>
    </lineage>
</organism>
<dbReference type="AlphaFoldDB" id="A0A2A6DEP3"/>
<dbReference type="EMBL" id="VFRN01000041">
    <property type="protein sequence ID" value="TPP68257.1"/>
    <property type="molecule type" value="Genomic_DNA"/>
</dbReference>
<evidence type="ECO:0000313" key="1">
    <source>
        <dbReference type="EMBL" id="PDN87381.1"/>
    </source>
</evidence>
<evidence type="ECO:0000313" key="2">
    <source>
        <dbReference type="EMBL" id="TPP68257.1"/>
    </source>
</evidence>
<sequence length="170" mass="19852">MIEGMIMRIFVFFISALLSFNLAAEECKFSFNESELISSIGIAPVKQEIIKDEGITKRQYEFRRELSSEEMLSDDADEKYEPQFYISVYNPSCPQKVIVWFFKDNKNTMDLSNEVLAGRAFKYLTGVNESIFENKMKKFLKVQSFESFDERTDSKFIKSGDIYSIDVQLR</sequence>
<reference evidence="1" key="1">
    <citation type="submission" date="2017-08" db="EMBL/GenBank/DDBJ databases">
        <title>Whole genome sequencing of Salmonella enterica.</title>
        <authorList>
            <person name="Bell R."/>
            <person name="Levy K."/>
        </authorList>
    </citation>
    <scope>NUCLEOTIDE SEQUENCE [LARGE SCALE GENOMIC DNA]</scope>
    <source>
        <strain evidence="1">CFSAN060805</strain>
    </source>
</reference>
<dbReference type="EMBL" id="NPLM01000002">
    <property type="protein sequence ID" value="PDN87381.1"/>
    <property type="molecule type" value="Genomic_DNA"/>
</dbReference>
<name>A0A2A6DEP3_SALER</name>
<gene>
    <name evidence="1" type="ORF">CIC26_08400</name>
    <name evidence="2" type="ORF">FJR52_24445</name>
</gene>
<proteinExistence type="predicted"/>
<accession>A0A2A6DEP3</accession>
<protein>
    <submittedName>
        <fullName evidence="1">Uncharacterized protein</fullName>
    </submittedName>
</protein>
<dbReference type="Proteomes" id="UP000873581">
    <property type="component" value="Unassembled WGS sequence"/>
</dbReference>
<dbReference type="Proteomes" id="UP000320817">
    <property type="component" value="Unassembled WGS sequence"/>
</dbReference>